<protein>
    <recommendedName>
        <fullName evidence="3">DUF3563 domain-containing protein</fullName>
    </recommendedName>
</protein>
<proteinExistence type="predicted"/>
<dbReference type="Pfam" id="PF12086">
    <property type="entry name" value="DUF3563"/>
    <property type="match status" value="1"/>
</dbReference>
<dbReference type="EMBL" id="CAJZAG010000010">
    <property type="protein sequence ID" value="CAG9181705.1"/>
    <property type="molecule type" value="Genomic_DNA"/>
</dbReference>
<evidence type="ECO:0000313" key="1">
    <source>
        <dbReference type="EMBL" id="CAG9181705.1"/>
    </source>
</evidence>
<gene>
    <name evidence="1" type="ORF">LMG32289_04906</name>
</gene>
<comment type="caution">
    <text evidence="1">The sequence shown here is derived from an EMBL/GenBank/DDBJ whole genome shotgun (WGS) entry which is preliminary data.</text>
</comment>
<evidence type="ECO:0000313" key="2">
    <source>
        <dbReference type="Proteomes" id="UP000706525"/>
    </source>
</evidence>
<organism evidence="1 2">
    <name type="scientific">Cupriavidus pampae</name>
    <dbReference type="NCBI Taxonomy" id="659251"/>
    <lineage>
        <taxon>Bacteria</taxon>
        <taxon>Pseudomonadati</taxon>
        <taxon>Pseudomonadota</taxon>
        <taxon>Betaproteobacteria</taxon>
        <taxon>Burkholderiales</taxon>
        <taxon>Burkholderiaceae</taxon>
        <taxon>Cupriavidus</taxon>
    </lineage>
</organism>
<name>A0ABN7ZBT1_9BURK</name>
<evidence type="ECO:0008006" key="3">
    <source>
        <dbReference type="Google" id="ProtNLM"/>
    </source>
</evidence>
<dbReference type="InterPro" id="IPR021946">
    <property type="entry name" value="DUF3563"/>
</dbReference>
<keyword evidence="2" id="KW-1185">Reference proteome</keyword>
<sequence length="48" mass="5624">MFAKLIACLNRWMETSTQHQADAWLAGSADLPELERRMRSLDENGWHH</sequence>
<dbReference type="RefSeq" id="WP_223993075.1">
    <property type="nucleotide sequence ID" value="NZ_CAJZAG010000010.1"/>
</dbReference>
<dbReference type="Proteomes" id="UP000706525">
    <property type="component" value="Unassembled WGS sequence"/>
</dbReference>
<accession>A0ABN7ZBT1</accession>
<reference evidence="1 2" key="1">
    <citation type="submission" date="2021-08" db="EMBL/GenBank/DDBJ databases">
        <authorList>
            <person name="Peeters C."/>
        </authorList>
    </citation>
    <scope>NUCLEOTIDE SEQUENCE [LARGE SCALE GENOMIC DNA]</scope>
    <source>
        <strain evidence="1 2">LMG 32289</strain>
    </source>
</reference>